<protein>
    <submittedName>
        <fullName evidence="1">Uncharacterized protein</fullName>
    </submittedName>
</protein>
<dbReference type="Proteomes" id="UP001057402">
    <property type="component" value="Chromosome 1"/>
</dbReference>
<gene>
    <name evidence="1" type="ORF">MLD38_000924</name>
</gene>
<sequence length="133" mass="15095">MFIGERRETFYDVLSIKESTSYEEIRSQYKSLILNLHPDKLQASESGGADQSLGNKFLNVQRAWEVLSNAESRRRHDNELRASKDDLLVAEDVGLDDITVEDSGEVLQFSINVIVVIGFALIHKSLKKWVILS</sequence>
<keyword evidence="2" id="KW-1185">Reference proteome</keyword>
<comment type="caution">
    <text evidence="1">The sequence shown here is derived from an EMBL/GenBank/DDBJ whole genome shotgun (WGS) entry which is preliminary data.</text>
</comment>
<name>A0ACB9SK86_9MYRT</name>
<dbReference type="EMBL" id="CM042880">
    <property type="protein sequence ID" value="KAI4388612.1"/>
    <property type="molecule type" value="Genomic_DNA"/>
</dbReference>
<evidence type="ECO:0000313" key="1">
    <source>
        <dbReference type="EMBL" id="KAI4388612.1"/>
    </source>
</evidence>
<reference evidence="2" key="1">
    <citation type="journal article" date="2023" name="Front. Plant Sci.">
        <title>Chromosomal-level genome assembly of Melastoma candidum provides insights into trichome evolution.</title>
        <authorList>
            <person name="Zhong Y."/>
            <person name="Wu W."/>
            <person name="Sun C."/>
            <person name="Zou P."/>
            <person name="Liu Y."/>
            <person name="Dai S."/>
            <person name="Zhou R."/>
        </authorList>
    </citation>
    <scope>NUCLEOTIDE SEQUENCE [LARGE SCALE GENOMIC DNA]</scope>
</reference>
<organism evidence="1 2">
    <name type="scientific">Melastoma candidum</name>
    <dbReference type="NCBI Taxonomy" id="119954"/>
    <lineage>
        <taxon>Eukaryota</taxon>
        <taxon>Viridiplantae</taxon>
        <taxon>Streptophyta</taxon>
        <taxon>Embryophyta</taxon>
        <taxon>Tracheophyta</taxon>
        <taxon>Spermatophyta</taxon>
        <taxon>Magnoliopsida</taxon>
        <taxon>eudicotyledons</taxon>
        <taxon>Gunneridae</taxon>
        <taxon>Pentapetalae</taxon>
        <taxon>rosids</taxon>
        <taxon>malvids</taxon>
        <taxon>Myrtales</taxon>
        <taxon>Melastomataceae</taxon>
        <taxon>Melastomatoideae</taxon>
        <taxon>Melastomateae</taxon>
        <taxon>Melastoma</taxon>
    </lineage>
</organism>
<evidence type="ECO:0000313" key="2">
    <source>
        <dbReference type="Proteomes" id="UP001057402"/>
    </source>
</evidence>
<proteinExistence type="predicted"/>
<accession>A0ACB9SK86</accession>